<dbReference type="Proteomes" id="UP000015100">
    <property type="component" value="Unassembled WGS sequence"/>
</dbReference>
<accession>S8ABP1</accession>
<evidence type="ECO:0000313" key="2">
    <source>
        <dbReference type="EMBL" id="EPS38551.1"/>
    </source>
</evidence>
<dbReference type="AlphaFoldDB" id="S8ABP1"/>
<proteinExistence type="predicted"/>
<organism evidence="2 3">
    <name type="scientific">Dactylellina haptotyla (strain CBS 200.50)</name>
    <name type="common">Nematode-trapping fungus</name>
    <name type="synonym">Monacrosporium haptotylum</name>
    <dbReference type="NCBI Taxonomy" id="1284197"/>
    <lineage>
        <taxon>Eukaryota</taxon>
        <taxon>Fungi</taxon>
        <taxon>Dikarya</taxon>
        <taxon>Ascomycota</taxon>
        <taxon>Pezizomycotina</taxon>
        <taxon>Orbiliomycetes</taxon>
        <taxon>Orbiliales</taxon>
        <taxon>Orbiliaceae</taxon>
        <taxon>Dactylellina</taxon>
    </lineage>
</organism>
<feature type="region of interest" description="Disordered" evidence="1">
    <location>
        <begin position="273"/>
        <end position="307"/>
    </location>
</feature>
<evidence type="ECO:0000313" key="3">
    <source>
        <dbReference type="Proteomes" id="UP000015100"/>
    </source>
</evidence>
<evidence type="ECO:0000256" key="1">
    <source>
        <dbReference type="SAM" id="MobiDB-lite"/>
    </source>
</evidence>
<comment type="caution">
    <text evidence="2">The sequence shown here is derived from an EMBL/GenBank/DDBJ whole genome shotgun (WGS) entry which is preliminary data.</text>
</comment>
<dbReference type="EMBL" id="AQGS01000539">
    <property type="protein sequence ID" value="EPS38551.1"/>
    <property type="molecule type" value="Genomic_DNA"/>
</dbReference>
<dbReference type="HOGENOM" id="CLU_906196_0_0_1"/>
<name>S8ABP1_DACHA</name>
<protein>
    <submittedName>
        <fullName evidence="2">Uncharacterized protein</fullName>
    </submittedName>
</protein>
<keyword evidence="3" id="KW-1185">Reference proteome</keyword>
<reference evidence="2 3" key="1">
    <citation type="journal article" date="2013" name="PLoS Genet.">
        <title>Genomic mechanisms accounting for the adaptation to parasitism in nematode-trapping fungi.</title>
        <authorList>
            <person name="Meerupati T."/>
            <person name="Andersson K.M."/>
            <person name="Friman E."/>
            <person name="Kumar D."/>
            <person name="Tunlid A."/>
            <person name="Ahren D."/>
        </authorList>
    </citation>
    <scope>NUCLEOTIDE SEQUENCE [LARGE SCALE GENOMIC DNA]</scope>
    <source>
        <strain evidence="2 3">CBS 200.50</strain>
    </source>
</reference>
<gene>
    <name evidence="2" type="ORF">H072_7667</name>
</gene>
<sequence length="307" mass="35507">MTREITFGKPFESSMNVGDQMNVNLDYERFREYYPEVKSPKVDGFSFESRTYIWIPNAIRAIEKEIGPLAIAKTGYSHFRAFWTPQGSWEDISDEMKAKDRDKMYKAIRHVVNEYETSYGHPHFITKPRDLEISLMDCVLKKLKAPHNGYNLERLRSFQQDAADEIESIYANVEEGLEDSAKARAKEFLVSFFGFDCLSESEMFRPELIKRPYYLKNSMYYYGADSKKHRLDWTTTHIVVLFGWFEIARIAGGLGRRVVTQADADCLPTFKIGQPPTAIQNSHHDPRKLGPTPLRDPGRNSRLSPPI</sequence>
<reference evidence="3" key="2">
    <citation type="submission" date="2013-04" db="EMBL/GenBank/DDBJ databases">
        <title>Genomic mechanisms accounting for the adaptation to parasitism in nematode-trapping fungi.</title>
        <authorList>
            <person name="Ahren D.G."/>
        </authorList>
    </citation>
    <scope>NUCLEOTIDE SEQUENCE [LARGE SCALE GENOMIC DNA]</scope>
    <source>
        <strain evidence="3">CBS 200.50</strain>
    </source>
</reference>